<gene>
    <name evidence="1" type="ORF">SAMN05443574_1323</name>
</gene>
<dbReference type="EMBL" id="FNOF01000032">
    <property type="protein sequence ID" value="SDX33641.1"/>
    <property type="molecule type" value="Genomic_DNA"/>
</dbReference>
<dbReference type="RefSeq" id="WP_074655005.1">
    <property type="nucleotide sequence ID" value="NZ_FNOF01000032.1"/>
</dbReference>
<evidence type="ECO:0000313" key="2">
    <source>
        <dbReference type="Proteomes" id="UP000182573"/>
    </source>
</evidence>
<accession>A0A1H3AW73</accession>
<protein>
    <submittedName>
        <fullName evidence="1">Uncharacterized protein</fullName>
    </submittedName>
</protein>
<dbReference type="Proteomes" id="UP000182573">
    <property type="component" value="Unassembled WGS sequence"/>
</dbReference>
<dbReference type="STRING" id="28442.SAMN05443574_1323"/>
<sequence>MRLARVLRIALSVILATVTAVSAGRLLQRRRATQHRNDLRRLAATSRGRTVSTDDFEGLPEPVQDYFANVLSEGQQYVETVALEQEGELRPGGAKSAWKPFTATQYVTTDPPGFFWNATVGLWPLIDIQVGDWYCGGDGSARVSALGLLPLGGDDANPELNRGELLRYLAEAVWYPTALLPSEGVEWNPADESTAKATLEYGDTSATLTFHFTENDEVSQVHAEQRPRRVDDGYEPTPWTGRWHDYETHNGMRVPTTGKVLWHLPDGKVEAWRGRLTEISYGE</sequence>
<dbReference type="Pfam" id="PF21900">
    <property type="entry name" value="DUF6920"/>
    <property type="match status" value="1"/>
</dbReference>
<organism evidence="1 2">
    <name type="scientific">Haloarcula vallismortis</name>
    <name type="common">Halobacterium vallismortis</name>
    <dbReference type="NCBI Taxonomy" id="28442"/>
    <lineage>
        <taxon>Archaea</taxon>
        <taxon>Methanobacteriati</taxon>
        <taxon>Methanobacteriota</taxon>
        <taxon>Stenosarchaea group</taxon>
        <taxon>Halobacteria</taxon>
        <taxon>Halobacteriales</taxon>
        <taxon>Haloarculaceae</taxon>
        <taxon>Haloarcula</taxon>
    </lineage>
</organism>
<proteinExistence type="predicted"/>
<dbReference type="AlphaFoldDB" id="A0A1H3AW73"/>
<name>A0A1H3AW73_HALVA</name>
<dbReference type="InterPro" id="IPR054213">
    <property type="entry name" value="DUF6920"/>
</dbReference>
<reference evidence="1 2" key="1">
    <citation type="submission" date="2016-10" db="EMBL/GenBank/DDBJ databases">
        <authorList>
            <person name="de Groot N.N."/>
        </authorList>
    </citation>
    <scope>NUCLEOTIDE SEQUENCE [LARGE SCALE GENOMIC DNA]</scope>
    <source>
        <strain evidence="1 2">DSM 3756</strain>
    </source>
</reference>
<evidence type="ECO:0000313" key="1">
    <source>
        <dbReference type="EMBL" id="SDX33641.1"/>
    </source>
</evidence>